<dbReference type="RefSeq" id="WP_131179473.1">
    <property type="nucleotide sequence ID" value="NZ_QJUI01000006.1"/>
</dbReference>
<evidence type="ECO:0000259" key="1">
    <source>
        <dbReference type="Pfam" id="PF08239"/>
    </source>
</evidence>
<dbReference type="AlphaFoldDB" id="A0A4Q9QMW1"/>
<keyword evidence="3" id="KW-1185">Reference proteome</keyword>
<feature type="domain" description="SH3b" evidence="1">
    <location>
        <begin position="291"/>
        <end position="340"/>
    </location>
</feature>
<dbReference type="InterPro" id="IPR003646">
    <property type="entry name" value="SH3-like_bac-type"/>
</dbReference>
<gene>
    <name evidence="2" type="ORF">DNK06_07810</name>
</gene>
<organism evidence="2 3">
    <name type="scientific">Phytopseudomonas daroniae</name>
    <dbReference type="NCBI Taxonomy" id="2487519"/>
    <lineage>
        <taxon>Bacteria</taxon>
        <taxon>Pseudomonadati</taxon>
        <taxon>Pseudomonadota</taxon>
        <taxon>Gammaproteobacteria</taxon>
        <taxon>Pseudomonadales</taxon>
        <taxon>Pseudomonadaceae</taxon>
        <taxon>Phytopseudomonas</taxon>
    </lineage>
</organism>
<dbReference type="EMBL" id="QJUI01000006">
    <property type="protein sequence ID" value="TBU81019.1"/>
    <property type="molecule type" value="Genomic_DNA"/>
</dbReference>
<dbReference type="Pfam" id="PF08239">
    <property type="entry name" value="SH3_3"/>
    <property type="match status" value="1"/>
</dbReference>
<reference evidence="2 3" key="1">
    <citation type="submission" date="2018-06" db="EMBL/GenBank/DDBJ databases">
        <title>Three novel Pseudomonas species isolated from symptomatic oak.</title>
        <authorList>
            <person name="Bueno-Gonzalez V."/>
            <person name="Brady C."/>
        </authorList>
    </citation>
    <scope>NUCLEOTIDE SEQUENCE [LARGE SCALE GENOMIC DNA]</scope>
    <source>
        <strain evidence="2 3">P9A</strain>
    </source>
</reference>
<proteinExistence type="predicted"/>
<accession>A0A4Q9QMW1</accession>
<dbReference type="Proteomes" id="UP000292302">
    <property type="component" value="Unassembled WGS sequence"/>
</dbReference>
<evidence type="ECO:0000313" key="3">
    <source>
        <dbReference type="Proteomes" id="UP000292302"/>
    </source>
</evidence>
<evidence type="ECO:0000313" key="2">
    <source>
        <dbReference type="EMBL" id="TBU81019.1"/>
    </source>
</evidence>
<sequence length="364" mass="40052">MAGNKDCSDKMTKVQDQLRMASSPRMHALQEQIDRITSAANTPGLRAFQEQVDRITSAAGTPGMRALQDQIDRITSAANTPGIRAFQEQVDRITSAASTPGMRALQDQIDRITSAANTPGIRAFQEQIERMVAAANDSRMTNLLAQTVASYQGLTADSVLASYLVSESDSAEPTTQTVEVEGFDSLEVGDWAELEVTGYSDIDHQIVEAIQNGKVEQLPEPATQRLQLVIARIVVAWDMLLRIFNTCMAVVYLSALMSSTTAPLDIPKQAEQLSNEQRELLADYRVVNREGARLRAEATTNSQVISSLKLGTLVEVIEYNDKGWYRVATEIDGQSVQGWMYVTITTPVPKPKYPRGHFVVAEIE</sequence>
<comment type="caution">
    <text evidence="2">The sequence shown here is derived from an EMBL/GenBank/DDBJ whole genome shotgun (WGS) entry which is preliminary data.</text>
</comment>
<dbReference type="Gene3D" id="2.30.30.40">
    <property type="entry name" value="SH3 Domains"/>
    <property type="match status" value="1"/>
</dbReference>
<dbReference type="OrthoDB" id="6654915at2"/>
<protein>
    <recommendedName>
        <fullName evidence="1">SH3b domain-containing protein</fullName>
    </recommendedName>
</protein>
<name>A0A4Q9QMW1_9GAMM</name>